<feature type="region of interest" description="Disordered" evidence="2">
    <location>
        <begin position="149"/>
        <end position="170"/>
    </location>
</feature>
<keyword evidence="1" id="KW-0694">RNA-binding</keyword>
<dbReference type="PANTHER" id="PTHR46791:SF5">
    <property type="entry name" value="CLR5 DOMAIN-CONTAINING PROTEIN-RELATED"/>
    <property type="match status" value="1"/>
</dbReference>
<dbReference type="Proteomes" id="UP000623467">
    <property type="component" value="Unassembled WGS sequence"/>
</dbReference>
<gene>
    <name evidence="4" type="ORF">MSAN_02326300</name>
</gene>
<reference evidence="4" key="1">
    <citation type="submission" date="2020-05" db="EMBL/GenBank/DDBJ databases">
        <title>Mycena genomes resolve the evolution of fungal bioluminescence.</title>
        <authorList>
            <person name="Tsai I.J."/>
        </authorList>
    </citation>
    <scope>NUCLEOTIDE SEQUENCE</scope>
    <source>
        <strain evidence="4">160909Yilan</strain>
    </source>
</reference>
<dbReference type="InterPro" id="IPR001584">
    <property type="entry name" value="Integrase_cat-core"/>
</dbReference>
<dbReference type="SUPFAM" id="SSF53098">
    <property type="entry name" value="Ribonuclease H-like"/>
    <property type="match status" value="1"/>
</dbReference>
<dbReference type="InterPro" id="IPR012337">
    <property type="entry name" value="RNaseH-like_sf"/>
</dbReference>
<name>A0A8H7CHR4_9AGAR</name>
<evidence type="ECO:0000256" key="1">
    <source>
        <dbReference type="ARBA" id="ARBA00022884"/>
    </source>
</evidence>
<keyword evidence="5" id="KW-1185">Reference proteome</keyword>
<evidence type="ECO:0000313" key="4">
    <source>
        <dbReference type="EMBL" id="KAF7335893.1"/>
    </source>
</evidence>
<feature type="domain" description="Integrase catalytic" evidence="3">
    <location>
        <begin position="234"/>
        <end position="321"/>
    </location>
</feature>
<protein>
    <recommendedName>
        <fullName evidence="3">Integrase catalytic domain-containing protein</fullName>
    </recommendedName>
</protein>
<dbReference type="PROSITE" id="PS50994">
    <property type="entry name" value="INTEGRASE"/>
    <property type="match status" value="1"/>
</dbReference>
<dbReference type="InterPro" id="IPR036397">
    <property type="entry name" value="RNaseH_sf"/>
</dbReference>
<organism evidence="4 5">
    <name type="scientific">Mycena sanguinolenta</name>
    <dbReference type="NCBI Taxonomy" id="230812"/>
    <lineage>
        <taxon>Eukaryota</taxon>
        <taxon>Fungi</taxon>
        <taxon>Dikarya</taxon>
        <taxon>Basidiomycota</taxon>
        <taxon>Agaricomycotina</taxon>
        <taxon>Agaricomycetes</taxon>
        <taxon>Agaricomycetidae</taxon>
        <taxon>Agaricales</taxon>
        <taxon>Marasmiineae</taxon>
        <taxon>Mycenaceae</taxon>
        <taxon>Mycena</taxon>
    </lineage>
</organism>
<evidence type="ECO:0000259" key="3">
    <source>
        <dbReference type="PROSITE" id="PS50994"/>
    </source>
</evidence>
<dbReference type="OrthoDB" id="2686689at2759"/>
<dbReference type="PANTHER" id="PTHR46791">
    <property type="entry name" value="EXPRESSED PROTEIN"/>
    <property type="match status" value="1"/>
</dbReference>
<dbReference type="AlphaFoldDB" id="A0A8H7CHR4"/>
<comment type="caution">
    <text evidence="4">The sequence shown here is derived from an EMBL/GenBank/DDBJ whole genome shotgun (WGS) entry which is preliminary data.</text>
</comment>
<dbReference type="Gene3D" id="3.30.420.10">
    <property type="entry name" value="Ribonuclease H-like superfamily/Ribonuclease H"/>
    <property type="match status" value="1"/>
</dbReference>
<dbReference type="GO" id="GO:0003723">
    <property type="term" value="F:RNA binding"/>
    <property type="evidence" value="ECO:0007669"/>
    <property type="project" value="UniProtKB-KW"/>
</dbReference>
<dbReference type="Pfam" id="PF24764">
    <property type="entry name" value="rva_4"/>
    <property type="match status" value="1"/>
</dbReference>
<accession>A0A8H7CHR4</accession>
<dbReference type="EMBL" id="JACAZH010000039">
    <property type="protein sequence ID" value="KAF7335893.1"/>
    <property type="molecule type" value="Genomic_DNA"/>
</dbReference>
<evidence type="ECO:0000313" key="5">
    <source>
        <dbReference type="Proteomes" id="UP000623467"/>
    </source>
</evidence>
<evidence type="ECO:0000256" key="2">
    <source>
        <dbReference type="SAM" id="MobiDB-lite"/>
    </source>
</evidence>
<dbReference type="GO" id="GO:0005634">
    <property type="term" value="C:nucleus"/>
    <property type="evidence" value="ECO:0007669"/>
    <property type="project" value="UniProtKB-ARBA"/>
</dbReference>
<dbReference type="InterPro" id="IPR058913">
    <property type="entry name" value="Integrase_dom_put"/>
</dbReference>
<dbReference type="GO" id="GO:0015074">
    <property type="term" value="P:DNA integration"/>
    <property type="evidence" value="ECO:0007669"/>
    <property type="project" value="InterPro"/>
</dbReference>
<sequence length="342" mass="38860">MSEPVQNIRVAYHILERNVIRALRTQRGDSAQLSLQVNEVLRLLQAAEQHRTHFTPNEYSTLQRSITVMVQQLDEARHLSSDPPDAQHLVVSQRVSTGGRPRLEIDPQFLAQAIQLRGPTHLASVFNCSSRTIRRRLLRYGLSEPGERVYTENQQPDGTVARSYRRSRRQQVSTLTDPELDTLLTSILEVFPDFGRRMLMGRLKAAGHHVPRERITASYLRVHGAPGRFGERTIHRRPYVVAGANSLWHHDGQHGLIRFKIVIHAFVDGKSRFVTGIRASNNNRSDTVLDVFLHAVSEHGLPSRVRGDHGTENVLVAAYMEEHRGVSRGSYIWGRSVHNTRI</sequence>
<proteinExistence type="predicted"/>